<dbReference type="SUPFAM" id="SSF82199">
    <property type="entry name" value="SET domain"/>
    <property type="match status" value="1"/>
</dbReference>
<dbReference type="EMBL" id="JBBWWR010000018">
    <property type="protein sequence ID" value="KAK8943841.1"/>
    <property type="molecule type" value="Genomic_DNA"/>
</dbReference>
<dbReference type="PANTHER" id="PTHR13271">
    <property type="entry name" value="UNCHARACTERIZED PUTATIVE METHYLTRANSFERASE"/>
    <property type="match status" value="1"/>
</dbReference>
<evidence type="ECO:0000256" key="2">
    <source>
        <dbReference type="ARBA" id="ARBA00022679"/>
    </source>
</evidence>
<organism evidence="5 6">
    <name type="scientific">Platanthera guangdongensis</name>
    <dbReference type="NCBI Taxonomy" id="2320717"/>
    <lineage>
        <taxon>Eukaryota</taxon>
        <taxon>Viridiplantae</taxon>
        <taxon>Streptophyta</taxon>
        <taxon>Embryophyta</taxon>
        <taxon>Tracheophyta</taxon>
        <taxon>Spermatophyta</taxon>
        <taxon>Magnoliopsida</taxon>
        <taxon>Liliopsida</taxon>
        <taxon>Asparagales</taxon>
        <taxon>Orchidaceae</taxon>
        <taxon>Orchidoideae</taxon>
        <taxon>Orchideae</taxon>
        <taxon>Orchidinae</taxon>
        <taxon>Platanthera</taxon>
    </lineage>
</organism>
<keyword evidence="2" id="KW-0808">Transferase</keyword>
<dbReference type="SUPFAM" id="SSF81822">
    <property type="entry name" value="RuBisCo LSMT C-terminal, substrate-binding domain"/>
    <property type="match status" value="1"/>
</dbReference>
<evidence type="ECO:0000313" key="5">
    <source>
        <dbReference type="EMBL" id="KAK8943841.1"/>
    </source>
</evidence>
<keyword evidence="6" id="KW-1185">Reference proteome</keyword>
<dbReference type="Proteomes" id="UP001412067">
    <property type="component" value="Unassembled WGS sequence"/>
</dbReference>
<dbReference type="InterPro" id="IPR036464">
    <property type="entry name" value="Rubisco_LSMT_subst-bd_sf"/>
</dbReference>
<evidence type="ECO:0000256" key="3">
    <source>
        <dbReference type="ARBA" id="ARBA00022691"/>
    </source>
</evidence>
<accession>A0ABR2LL57</accession>
<proteinExistence type="predicted"/>
<dbReference type="PANTHER" id="PTHR13271:SF116">
    <property type="entry name" value="F21J9.27"/>
    <property type="match status" value="1"/>
</dbReference>
<feature type="domain" description="Rubisco LSMT substrate-binding" evidence="4">
    <location>
        <begin position="388"/>
        <end position="505"/>
    </location>
</feature>
<dbReference type="CDD" id="cd10527">
    <property type="entry name" value="SET_LSMT"/>
    <property type="match status" value="1"/>
</dbReference>
<evidence type="ECO:0000256" key="1">
    <source>
        <dbReference type="ARBA" id="ARBA00022603"/>
    </source>
</evidence>
<evidence type="ECO:0000313" key="6">
    <source>
        <dbReference type="Proteomes" id="UP001412067"/>
    </source>
</evidence>
<evidence type="ECO:0000259" key="4">
    <source>
        <dbReference type="Pfam" id="PF09273"/>
    </source>
</evidence>
<dbReference type="Gene3D" id="3.90.1410.10">
    <property type="entry name" value="set domain protein methyltransferase, domain 1"/>
    <property type="match status" value="1"/>
</dbReference>
<keyword evidence="1" id="KW-0489">Methyltransferase</keyword>
<name>A0ABR2LL57_9ASPA</name>
<comment type="caution">
    <text evidence="5">The sequence shown here is derived from an EMBL/GenBank/DDBJ whole genome shotgun (WGS) entry which is preliminary data.</text>
</comment>
<keyword evidence="3" id="KW-0949">S-adenosyl-L-methionine</keyword>
<dbReference type="InterPro" id="IPR015353">
    <property type="entry name" value="Rubisco_LSMT_subst-bd"/>
</dbReference>
<gene>
    <name evidence="5" type="ORF">KSP40_PGU007055</name>
</gene>
<protein>
    <recommendedName>
        <fullName evidence="4">Rubisco LSMT substrate-binding domain-containing protein</fullName>
    </recommendedName>
</protein>
<sequence>MMHSSGLNGSSEDGTMSRGPISLTEFERLANRVQWEERTLLSYHDLIEFEELHGARLLPDLRPVVEYLGHVVSEQGFVLETDASGIWIGKRVTRIVVLDTVPLRVRTMQAGRCTSTAGTNMVMQLLYNTENMPHIGNTNVPLTDISLFAFWKYAHSFKRKKKPLNYGTMRLGLRLLQERAASGSFWWPYISNLPKTFSAPIFFSGADIKNIQYVPLVHQVNKRCSFLLEFEKEAKTLLETLNPKNHPFGGQDVNASSLGWAMTAVSSRAFCLHGEVLTDGKKTDMHMLLPLIDMCNHSFYPNAKIVQEQEKGCSKMLIKVVAEKQIDKNSPVMLNYGCLSNDLFLLDYGFVVPSNPFDHVELTYDGILLDAAGMAAGLSSSSFSSPTQWQHDILYKLNLIGDGDNIKVILGGPELVDGRLLAALRVLLAKDKDIVQNHNLHTLMILSEEAPLGISIEVAALRVILALCVIALEHFPTKVMQDEPILKGSISTSMAMAVQFRMQKKLLIMEVMRKLSQRIKMLSKEKSPI</sequence>
<dbReference type="Pfam" id="PF09273">
    <property type="entry name" value="Rubis-subs-bind"/>
    <property type="match status" value="1"/>
</dbReference>
<dbReference type="InterPro" id="IPR046341">
    <property type="entry name" value="SET_dom_sf"/>
</dbReference>
<dbReference type="Gene3D" id="3.90.1420.10">
    <property type="entry name" value="Rubisco LSMT, substrate-binding domain"/>
    <property type="match status" value="1"/>
</dbReference>
<reference evidence="5 6" key="1">
    <citation type="journal article" date="2022" name="Nat. Plants">
        <title>Genomes of leafy and leafless Platanthera orchids illuminate the evolution of mycoheterotrophy.</title>
        <authorList>
            <person name="Li M.H."/>
            <person name="Liu K.W."/>
            <person name="Li Z."/>
            <person name="Lu H.C."/>
            <person name="Ye Q.L."/>
            <person name="Zhang D."/>
            <person name="Wang J.Y."/>
            <person name="Li Y.F."/>
            <person name="Zhong Z.M."/>
            <person name="Liu X."/>
            <person name="Yu X."/>
            <person name="Liu D.K."/>
            <person name="Tu X.D."/>
            <person name="Liu B."/>
            <person name="Hao Y."/>
            <person name="Liao X.Y."/>
            <person name="Jiang Y.T."/>
            <person name="Sun W.H."/>
            <person name="Chen J."/>
            <person name="Chen Y.Q."/>
            <person name="Ai Y."/>
            <person name="Zhai J.W."/>
            <person name="Wu S.S."/>
            <person name="Zhou Z."/>
            <person name="Hsiao Y.Y."/>
            <person name="Wu W.L."/>
            <person name="Chen Y.Y."/>
            <person name="Lin Y.F."/>
            <person name="Hsu J.L."/>
            <person name="Li C.Y."/>
            <person name="Wang Z.W."/>
            <person name="Zhao X."/>
            <person name="Zhong W.Y."/>
            <person name="Ma X.K."/>
            <person name="Ma L."/>
            <person name="Huang J."/>
            <person name="Chen G.Z."/>
            <person name="Huang M.Z."/>
            <person name="Huang L."/>
            <person name="Peng D.H."/>
            <person name="Luo Y.B."/>
            <person name="Zou S.Q."/>
            <person name="Chen S.P."/>
            <person name="Lan S."/>
            <person name="Tsai W.C."/>
            <person name="Van de Peer Y."/>
            <person name="Liu Z.J."/>
        </authorList>
    </citation>
    <scope>NUCLEOTIDE SEQUENCE [LARGE SCALE GENOMIC DNA]</scope>
    <source>
        <strain evidence="5">Lor288</strain>
    </source>
</reference>
<dbReference type="InterPro" id="IPR050600">
    <property type="entry name" value="SETD3_SETD6_MTase"/>
</dbReference>